<dbReference type="PANTHER" id="PTHR21343:SF1">
    <property type="entry name" value="COBYRIC ACID SYNTHASE"/>
    <property type="match status" value="1"/>
</dbReference>
<feature type="domain" description="CobB/CobQ-like glutamine amidotransferase" evidence="4">
    <location>
        <begin position="769"/>
        <end position="964"/>
    </location>
</feature>
<name>A0A9K3KIT8_9STRA</name>
<keyword evidence="1" id="KW-0315">Glutamine amidotransferase</keyword>
<feature type="compositionally biased region" description="Polar residues" evidence="2">
    <location>
        <begin position="183"/>
        <end position="196"/>
    </location>
</feature>
<reference evidence="5" key="1">
    <citation type="journal article" date="2021" name="Sci. Rep.">
        <title>Diploid genomic architecture of Nitzschia inconspicua, an elite biomass production diatom.</title>
        <authorList>
            <person name="Oliver A."/>
            <person name="Podell S."/>
            <person name="Pinowska A."/>
            <person name="Traller J.C."/>
            <person name="Smith S.R."/>
            <person name="McClure R."/>
            <person name="Beliaev A."/>
            <person name="Bohutskyi P."/>
            <person name="Hill E.A."/>
            <person name="Rabines A."/>
            <person name="Zheng H."/>
            <person name="Allen L.Z."/>
            <person name="Kuo A."/>
            <person name="Grigoriev I.V."/>
            <person name="Allen A.E."/>
            <person name="Hazlebeck D."/>
            <person name="Allen E.E."/>
        </authorList>
    </citation>
    <scope>NUCLEOTIDE SEQUENCE</scope>
    <source>
        <strain evidence="5">Hildebrandi</strain>
    </source>
</reference>
<dbReference type="InterPro" id="IPR002586">
    <property type="entry name" value="CobQ/CobB/MinD/ParA_Nub-bd_dom"/>
</dbReference>
<sequence>MSDYDEEFEEVTEDDGEEYDEIEILSESGYPAPPSPQPRNDDPEGAYQEEYYSTDGDRDFLDDGSDTKSEEEPSLSLRSGSQSTSYRSGESGSVTRSDTMRVGGLSYRSDSTPTSRRSDMKGPDEGSEFENQTSVRSESTASSHETPSYASGVENEASLSSHHSSFRSQTSASTSRTPTSFSQQTDSENDTNNNSEARPANLLSPSTSSRRSVSTTSTRSYTNTNHSNRSASTASTGRSHTDKNRSQRSVTSRSRMSSIGEDETQESSRQREATSLDKSMSSRTPLQIPDPSARIPSNSLKAVSPQSRTAKLEGMNKEFDDESSRSRTSPSQDVSARSGLSNRSGNMSNRTSESRRSNVDKNESFSSRTGSRSRRTSNSLQSGTATSRRTSARSINQDASDRTGSIRYSSNSEEMGSFSNRSETSHQEDKSFHASSSSRKSDSGATGRSEREGTPHSTNGQYSQYDTKDKAHSLAILGTMSNTGKSVIAAAICRILVNSGIRVAPFKAQNISNNASPALLPDPKRSEDLYKSLETATQLKLTTTTPATKEGYGEIGTAQSLQAEACKIVPRVEMNPILMKPGGQDAKGEDLYSVVVLGKQIIRETFGDFKKRTSSLRSMILESHGALSKATEAEVVVIEGAGSCTELNLMDRDIANLPLVRSLNCPWLLVANFDCGGVFAQVVGTRMCVPQRDWDLCVGVIVNKLRGEDKHFEPGPKMLERMVGKPIFVVPFFDGLTLPTEDDLVIDRRLAWEKDVLQKNDTKDDKPVVVVVAYPHIAFADDLFPLEQDDRFYVEWRRQRIPKPYPSTTSVILPGSRLTMTDLKWLIDSGWADFVRKHRAAGGTVIGFCGGYQMLGRTLMEPEAIEGIANSRQGIGLLPITTTIAPAKCKVVQPRKGQLYPSGIQVEGFEVHCGVSEIISEQIKLLGRASGISPLLAFENGEPEGMRLGTVCGTYLHGIFRSKKARVELLVPNKKDFSVFKESKLVEDPLDQFSNHVSSCGLNYEMLQRMIVGGDEHAFKNIG</sequence>
<accession>A0A9K3KIT8</accession>
<dbReference type="EMBL" id="JAGRRH010000023">
    <property type="protein sequence ID" value="KAG7344181.1"/>
    <property type="molecule type" value="Genomic_DNA"/>
</dbReference>
<feature type="compositionally biased region" description="Low complexity" evidence="2">
    <location>
        <begin position="204"/>
        <end position="230"/>
    </location>
</feature>
<feature type="compositionally biased region" description="Low complexity" evidence="2">
    <location>
        <begin position="157"/>
        <end position="182"/>
    </location>
</feature>
<dbReference type="InterPro" id="IPR033949">
    <property type="entry name" value="CobQ_GATase1"/>
</dbReference>
<dbReference type="Pfam" id="PF07685">
    <property type="entry name" value="GATase_3"/>
    <property type="match status" value="1"/>
</dbReference>
<proteinExistence type="inferred from homology"/>
<dbReference type="GO" id="GO:0003824">
    <property type="term" value="F:catalytic activity"/>
    <property type="evidence" value="ECO:0007669"/>
    <property type="project" value="InterPro"/>
</dbReference>
<evidence type="ECO:0000256" key="2">
    <source>
        <dbReference type="SAM" id="MobiDB-lite"/>
    </source>
</evidence>
<feature type="compositionally biased region" description="Low complexity" evidence="2">
    <location>
        <begin position="74"/>
        <end position="93"/>
    </location>
</feature>
<evidence type="ECO:0000259" key="4">
    <source>
        <dbReference type="Pfam" id="PF07685"/>
    </source>
</evidence>
<feature type="compositionally biased region" description="Polar residues" evidence="2">
    <location>
        <begin position="455"/>
        <end position="465"/>
    </location>
</feature>
<feature type="compositionally biased region" description="Polar residues" evidence="2">
    <location>
        <begin position="295"/>
        <end position="309"/>
    </location>
</feature>
<dbReference type="HAMAP" id="MF_00028">
    <property type="entry name" value="CobQ"/>
    <property type="match status" value="1"/>
</dbReference>
<feature type="compositionally biased region" description="Polar residues" evidence="2">
    <location>
        <begin position="247"/>
        <end position="257"/>
    </location>
</feature>
<reference evidence="5" key="2">
    <citation type="submission" date="2021-04" db="EMBL/GenBank/DDBJ databases">
        <authorList>
            <person name="Podell S."/>
        </authorList>
    </citation>
    <scope>NUCLEOTIDE SEQUENCE</scope>
    <source>
        <strain evidence="5">Hildebrandi</strain>
    </source>
</reference>
<keyword evidence="6" id="KW-1185">Reference proteome</keyword>
<dbReference type="Proteomes" id="UP000693970">
    <property type="component" value="Unassembled WGS sequence"/>
</dbReference>
<feature type="compositionally biased region" description="Polar residues" evidence="2">
    <location>
        <begin position="380"/>
        <end position="422"/>
    </location>
</feature>
<evidence type="ECO:0000313" key="5">
    <source>
        <dbReference type="EMBL" id="KAG7344181.1"/>
    </source>
</evidence>
<feature type="compositionally biased region" description="Basic and acidic residues" evidence="2">
    <location>
        <begin position="55"/>
        <end position="71"/>
    </location>
</feature>
<dbReference type="Pfam" id="PF01656">
    <property type="entry name" value="CbiA"/>
    <property type="match status" value="1"/>
</dbReference>
<feature type="compositionally biased region" description="Polar residues" evidence="2">
    <location>
        <begin position="129"/>
        <end position="149"/>
    </location>
</feature>
<dbReference type="InterPro" id="IPR011698">
    <property type="entry name" value="GATase_3"/>
</dbReference>
<feature type="domain" description="CobQ/CobB/MinD/ParA nucleotide binding" evidence="3">
    <location>
        <begin position="474"/>
        <end position="734"/>
    </location>
</feature>
<dbReference type="NCBIfam" id="NF001989">
    <property type="entry name" value="PRK00784.1"/>
    <property type="match status" value="1"/>
</dbReference>
<evidence type="ECO:0000256" key="1">
    <source>
        <dbReference type="ARBA" id="ARBA00022962"/>
    </source>
</evidence>
<feature type="compositionally biased region" description="Basic and acidic residues" evidence="2">
    <location>
        <begin position="266"/>
        <end position="275"/>
    </location>
</feature>
<feature type="compositionally biased region" description="Polar residues" evidence="2">
    <location>
        <begin position="326"/>
        <end position="351"/>
    </location>
</feature>
<feature type="region of interest" description="Disordered" evidence="2">
    <location>
        <begin position="1"/>
        <end position="466"/>
    </location>
</feature>
<dbReference type="PANTHER" id="PTHR21343">
    <property type="entry name" value="DETHIOBIOTIN SYNTHETASE"/>
    <property type="match status" value="1"/>
</dbReference>
<comment type="caution">
    <text evidence="5">The sequence shown here is derived from an EMBL/GenBank/DDBJ whole genome shotgun (WGS) entry which is preliminary data.</text>
</comment>
<organism evidence="5 6">
    <name type="scientific">Nitzschia inconspicua</name>
    <dbReference type="NCBI Taxonomy" id="303405"/>
    <lineage>
        <taxon>Eukaryota</taxon>
        <taxon>Sar</taxon>
        <taxon>Stramenopiles</taxon>
        <taxon>Ochrophyta</taxon>
        <taxon>Bacillariophyta</taxon>
        <taxon>Bacillariophyceae</taxon>
        <taxon>Bacillariophycidae</taxon>
        <taxon>Bacillariales</taxon>
        <taxon>Bacillariaceae</taxon>
        <taxon>Nitzschia</taxon>
    </lineage>
</organism>
<feature type="compositionally biased region" description="Basic and acidic residues" evidence="2">
    <location>
        <begin position="352"/>
        <end position="363"/>
    </location>
</feature>
<dbReference type="PROSITE" id="PS51274">
    <property type="entry name" value="GATASE_COBBQ"/>
    <property type="match status" value="1"/>
</dbReference>
<feature type="compositionally biased region" description="Basic and acidic residues" evidence="2">
    <location>
        <begin position="423"/>
        <end position="432"/>
    </location>
</feature>
<protein>
    <submittedName>
        <fullName evidence="5">Cobyric acid synthase CobQ</fullName>
    </submittedName>
</protein>
<feature type="compositionally biased region" description="Low complexity" evidence="2">
    <location>
        <begin position="106"/>
        <end position="115"/>
    </location>
</feature>
<evidence type="ECO:0000259" key="3">
    <source>
        <dbReference type="Pfam" id="PF01656"/>
    </source>
</evidence>
<dbReference type="InterPro" id="IPR004459">
    <property type="entry name" value="CobQ_synth"/>
</dbReference>
<gene>
    <name evidence="5" type="ORF">IV203_022189</name>
</gene>
<evidence type="ECO:0000313" key="6">
    <source>
        <dbReference type="Proteomes" id="UP000693970"/>
    </source>
</evidence>
<dbReference type="OrthoDB" id="44546at2759"/>
<dbReference type="AlphaFoldDB" id="A0A9K3KIT8"/>
<feature type="compositionally biased region" description="Basic and acidic residues" evidence="2">
    <location>
        <begin position="310"/>
        <end position="325"/>
    </location>
</feature>
<dbReference type="CDD" id="cd01750">
    <property type="entry name" value="GATase1_CobQ"/>
    <property type="match status" value="1"/>
</dbReference>
<feature type="compositionally biased region" description="Acidic residues" evidence="2">
    <location>
        <begin position="1"/>
        <end position="24"/>
    </location>
</feature>
<feature type="compositionally biased region" description="Polar residues" evidence="2">
    <location>
        <begin position="276"/>
        <end position="285"/>
    </location>
</feature>